<evidence type="ECO:0000313" key="2">
    <source>
        <dbReference type="Proteomes" id="UP000708208"/>
    </source>
</evidence>
<feature type="non-terminal residue" evidence="1">
    <location>
        <position position="107"/>
    </location>
</feature>
<name>A0A8J2PBR6_9HEXA</name>
<dbReference type="EMBL" id="CAJVCH010382982">
    <property type="protein sequence ID" value="CAG7816957.1"/>
    <property type="molecule type" value="Genomic_DNA"/>
</dbReference>
<gene>
    <name evidence="1" type="ORF">AFUS01_LOCUS27548</name>
</gene>
<evidence type="ECO:0000313" key="1">
    <source>
        <dbReference type="EMBL" id="CAG7816957.1"/>
    </source>
</evidence>
<comment type="caution">
    <text evidence="1">The sequence shown here is derived from an EMBL/GenBank/DDBJ whole genome shotgun (WGS) entry which is preliminary data.</text>
</comment>
<dbReference type="AlphaFoldDB" id="A0A8J2PBR6"/>
<dbReference type="Proteomes" id="UP000708208">
    <property type="component" value="Unassembled WGS sequence"/>
</dbReference>
<proteinExistence type="predicted"/>
<accession>A0A8J2PBR6</accession>
<reference evidence="1" key="1">
    <citation type="submission" date="2021-06" db="EMBL/GenBank/DDBJ databases">
        <authorList>
            <person name="Hodson N. C."/>
            <person name="Mongue J. A."/>
            <person name="Jaron S. K."/>
        </authorList>
    </citation>
    <scope>NUCLEOTIDE SEQUENCE</scope>
</reference>
<protein>
    <submittedName>
        <fullName evidence="1">Uncharacterized protein</fullName>
    </submittedName>
</protein>
<keyword evidence="2" id="KW-1185">Reference proteome</keyword>
<sequence>LVTTLLPFALGGDNLNCSKIIKREEICCDGDVYSIVEPIWPEESCNVEPKNETLTFADSAWLAFDFFKLWSRFVVLGMEFLPLEKHTLISHPLNLQPDFPACNIPES</sequence>
<feature type="non-terminal residue" evidence="1">
    <location>
        <position position="1"/>
    </location>
</feature>
<organism evidence="1 2">
    <name type="scientific">Allacma fusca</name>
    <dbReference type="NCBI Taxonomy" id="39272"/>
    <lineage>
        <taxon>Eukaryota</taxon>
        <taxon>Metazoa</taxon>
        <taxon>Ecdysozoa</taxon>
        <taxon>Arthropoda</taxon>
        <taxon>Hexapoda</taxon>
        <taxon>Collembola</taxon>
        <taxon>Symphypleona</taxon>
        <taxon>Sminthuridae</taxon>
        <taxon>Allacma</taxon>
    </lineage>
</organism>